<gene>
    <name evidence="5" type="ORF">ABE541_16065</name>
</gene>
<organism evidence="5 6">
    <name type="scientific">Sphingobacterium kitahiroshimense</name>
    <dbReference type="NCBI Taxonomy" id="470446"/>
    <lineage>
        <taxon>Bacteria</taxon>
        <taxon>Pseudomonadati</taxon>
        <taxon>Bacteroidota</taxon>
        <taxon>Sphingobacteriia</taxon>
        <taxon>Sphingobacteriales</taxon>
        <taxon>Sphingobacteriaceae</taxon>
        <taxon>Sphingobacterium</taxon>
    </lineage>
</organism>
<dbReference type="InterPro" id="IPR044946">
    <property type="entry name" value="Restrct_endonuc_typeI_TRD_sf"/>
</dbReference>
<dbReference type="Gene3D" id="1.10.287.1120">
    <property type="entry name" value="Bipartite methylase S protein"/>
    <property type="match status" value="1"/>
</dbReference>
<evidence type="ECO:0000313" key="5">
    <source>
        <dbReference type="EMBL" id="MEN5378780.1"/>
    </source>
</evidence>
<feature type="domain" description="Type I restriction modification DNA specificity" evidence="4">
    <location>
        <begin position="4"/>
        <end position="179"/>
    </location>
</feature>
<keyword evidence="5" id="KW-0255">Endonuclease</keyword>
<dbReference type="InterPro" id="IPR000055">
    <property type="entry name" value="Restrct_endonuc_typeI_TRD"/>
</dbReference>
<keyword evidence="3" id="KW-0238">DNA-binding</keyword>
<dbReference type="GO" id="GO:0016787">
    <property type="term" value="F:hydrolase activity"/>
    <property type="evidence" value="ECO:0007669"/>
    <property type="project" value="UniProtKB-KW"/>
</dbReference>
<dbReference type="Proteomes" id="UP001409291">
    <property type="component" value="Unassembled WGS sequence"/>
</dbReference>
<evidence type="ECO:0000259" key="4">
    <source>
        <dbReference type="Pfam" id="PF01420"/>
    </source>
</evidence>
<keyword evidence="2" id="KW-0680">Restriction system</keyword>
<keyword evidence="5" id="KW-0540">Nuclease</keyword>
<dbReference type="Pfam" id="PF01420">
    <property type="entry name" value="Methylase_S"/>
    <property type="match status" value="2"/>
</dbReference>
<proteinExistence type="inferred from homology"/>
<dbReference type="RefSeq" id="WP_346581691.1">
    <property type="nucleotide sequence ID" value="NZ_JBDJNQ010000007.1"/>
</dbReference>
<feature type="domain" description="Type I restriction modification DNA specificity" evidence="4">
    <location>
        <begin position="210"/>
        <end position="358"/>
    </location>
</feature>
<keyword evidence="6" id="KW-1185">Reference proteome</keyword>
<protein>
    <submittedName>
        <fullName evidence="5">Restriction endonuclease subunit S</fullName>
        <ecNumber evidence="5">3.1.21.-</ecNumber>
    </submittedName>
</protein>
<evidence type="ECO:0000256" key="3">
    <source>
        <dbReference type="ARBA" id="ARBA00023125"/>
    </source>
</evidence>
<dbReference type="InterPro" id="IPR052021">
    <property type="entry name" value="Type-I_RS_S_subunit"/>
</dbReference>
<dbReference type="SUPFAM" id="SSF116734">
    <property type="entry name" value="DNA methylase specificity domain"/>
    <property type="match status" value="2"/>
</dbReference>
<dbReference type="CDD" id="cd17278">
    <property type="entry name" value="RMtype1_S_LdeBORF1052P-TRD2-CR2"/>
    <property type="match status" value="1"/>
</dbReference>
<sequence>MIAEWREVKLEELGTIGRGKSKHRPRNADILFGDKYPFVQTADVKNAEFKIYNYSQMYSAEGLAQSKLWPKGTLCITIAANIADSSILGIDACFPDSVVGFTAHSDKSDVRFVKYLFDLLQVRIKQISQGAAQDNLSLEKIRTLNFLVPPLETQTKIASILSGYDDLIENNLKRINILEEMAQQTYEEWFVRMRFPGYETARFDLETGLPEGWEKGKLNNITDYLSGYAFKSSEFKNKGNGIIRIKNIGNNTIDISDVVYINDDYAKKQNKFLLKAGDLLIAMTGATVGKVGIMPFSDKKFYLNQRVGKLITENTAFLNSFFNSTYGINQIVNIASGAAQPNISAQQILDIELVVPKQSVLQLFAQNFNKNISTVVNLQSQNQRLREARDILLPRLMMGVITV</sequence>
<dbReference type="PANTHER" id="PTHR30408:SF13">
    <property type="entry name" value="TYPE I RESTRICTION ENZYME HINDI SPECIFICITY SUBUNIT"/>
    <property type="match status" value="1"/>
</dbReference>
<dbReference type="EMBL" id="JBDJNQ010000007">
    <property type="protein sequence ID" value="MEN5378780.1"/>
    <property type="molecule type" value="Genomic_DNA"/>
</dbReference>
<dbReference type="Gene3D" id="3.90.220.20">
    <property type="entry name" value="DNA methylase specificity domains"/>
    <property type="match status" value="2"/>
</dbReference>
<evidence type="ECO:0000256" key="1">
    <source>
        <dbReference type="ARBA" id="ARBA00010923"/>
    </source>
</evidence>
<comment type="similarity">
    <text evidence="1">Belongs to the type-I restriction system S methylase family.</text>
</comment>
<evidence type="ECO:0000313" key="6">
    <source>
        <dbReference type="Proteomes" id="UP001409291"/>
    </source>
</evidence>
<dbReference type="GO" id="GO:0004519">
    <property type="term" value="F:endonuclease activity"/>
    <property type="evidence" value="ECO:0007669"/>
    <property type="project" value="UniProtKB-KW"/>
</dbReference>
<reference evidence="5 6" key="1">
    <citation type="submission" date="2024-04" db="EMBL/GenBank/DDBJ databases">
        <title>WGS of bacteria from Torrens River.</title>
        <authorList>
            <person name="Wyrsch E.R."/>
            <person name="Drigo B."/>
        </authorList>
    </citation>
    <scope>NUCLEOTIDE SEQUENCE [LARGE SCALE GENOMIC DNA]</scope>
    <source>
        <strain evidence="5 6">TWI391</strain>
    </source>
</reference>
<accession>A0ABV0BVF2</accession>
<dbReference type="CDD" id="cd17282">
    <property type="entry name" value="RMtype1_S_Eco16444ORF1681_TRD1-CR1_like"/>
    <property type="match status" value="1"/>
</dbReference>
<comment type="caution">
    <text evidence="5">The sequence shown here is derived from an EMBL/GenBank/DDBJ whole genome shotgun (WGS) entry which is preliminary data.</text>
</comment>
<evidence type="ECO:0000256" key="2">
    <source>
        <dbReference type="ARBA" id="ARBA00022747"/>
    </source>
</evidence>
<name>A0ABV0BVF2_9SPHI</name>
<dbReference type="EC" id="3.1.21.-" evidence="5"/>
<dbReference type="PANTHER" id="PTHR30408">
    <property type="entry name" value="TYPE-1 RESTRICTION ENZYME ECOKI SPECIFICITY PROTEIN"/>
    <property type="match status" value="1"/>
</dbReference>
<keyword evidence="5" id="KW-0378">Hydrolase</keyword>